<feature type="non-terminal residue" evidence="1">
    <location>
        <position position="1"/>
    </location>
</feature>
<comment type="caution">
    <text evidence="1">The sequence shown here is derived from an EMBL/GenBank/DDBJ whole genome shotgun (WGS) entry which is preliminary data.</text>
</comment>
<evidence type="ECO:0000313" key="2">
    <source>
        <dbReference type="Proteomes" id="UP000762676"/>
    </source>
</evidence>
<name>A0AAV4HG40_9GAST</name>
<dbReference type="Proteomes" id="UP000762676">
    <property type="component" value="Unassembled WGS sequence"/>
</dbReference>
<keyword evidence="2" id="KW-1185">Reference proteome</keyword>
<accession>A0AAV4HG40</accession>
<dbReference type="EMBL" id="BMAT01008965">
    <property type="protein sequence ID" value="GFR96061.1"/>
    <property type="molecule type" value="Genomic_DNA"/>
</dbReference>
<sequence>ESVNKLLSSDSYNKRCGWESNPRPLDHKSNVLTTKPRCSRVVVAVVAAVAV</sequence>
<proteinExistence type="predicted"/>
<feature type="non-terminal residue" evidence="1">
    <location>
        <position position="51"/>
    </location>
</feature>
<gene>
    <name evidence="1" type="ORF">ElyMa_004444100</name>
</gene>
<organism evidence="1 2">
    <name type="scientific">Elysia marginata</name>
    <dbReference type="NCBI Taxonomy" id="1093978"/>
    <lineage>
        <taxon>Eukaryota</taxon>
        <taxon>Metazoa</taxon>
        <taxon>Spiralia</taxon>
        <taxon>Lophotrochozoa</taxon>
        <taxon>Mollusca</taxon>
        <taxon>Gastropoda</taxon>
        <taxon>Heterobranchia</taxon>
        <taxon>Euthyneura</taxon>
        <taxon>Panpulmonata</taxon>
        <taxon>Sacoglossa</taxon>
        <taxon>Placobranchoidea</taxon>
        <taxon>Plakobranchidae</taxon>
        <taxon>Elysia</taxon>
    </lineage>
</organism>
<protein>
    <submittedName>
        <fullName evidence="1">Uncharacterized protein</fullName>
    </submittedName>
</protein>
<evidence type="ECO:0000313" key="1">
    <source>
        <dbReference type="EMBL" id="GFR96061.1"/>
    </source>
</evidence>
<dbReference type="AlphaFoldDB" id="A0AAV4HG40"/>
<reference evidence="1 2" key="1">
    <citation type="journal article" date="2021" name="Elife">
        <title>Chloroplast acquisition without the gene transfer in kleptoplastic sea slugs, Plakobranchus ocellatus.</title>
        <authorList>
            <person name="Maeda T."/>
            <person name="Takahashi S."/>
            <person name="Yoshida T."/>
            <person name="Shimamura S."/>
            <person name="Takaki Y."/>
            <person name="Nagai Y."/>
            <person name="Toyoda A."/>
            <person name="Suzuki Y."/>
            <person name="Arimoto A."/>
            <person name="Ishii H."/>
            <person name="Satoh N."/>
            <person name="Nishiyama T."/>
            <person name="Hasebe M."/>
            <person name="Maruyama T."/>
            <person name="Minagawa J."/>
            <person name="Obokata J."/>
            <person name="Shigenobu S."/>
        </authorList>
    </citation>
    <scope>NUCLEOTIDE SEQUENCE [LARGE SCALE GENOMIC DNA]</scope>
</reference>